<reference evidence="1 3" key="1">
    <citation type="journal article" date="2014" name="BMC Genomics">
        <title>Genome sequence of Anopheles sinensis provides insight into genetics basis of mosquito competence for malaria parasites.</title>
        <authorList>
            <person name="Zhou D."/>
            <person name="Zhang D."/>
            <person name="Ding G."/>
            <person name="Shi L."/>
            <person name="Hou Q."/>
            <person name="Ye Y."/>
            <person name="Xu Y."/>
            <person name="Zhou H."/>
            <person name="Xiong C."/>
            <person name="Li S."/>
            <person name="Yu J."/>
            <person name="Hong S."/>
            <person name="Yu X."/>
            <person name="Zou P."/>
            <person name="Chen C."/>
            <person name="Chang X."/>
            <person name="Wang W."/>
            <person name="Lv Y."/>
            <person name="Sun Y."/>
            <person name="Ma L."/>
            <person name="Shen B."/>
            <person name="Zhu C."/>
        </authorList>
    </citation>
    <scope>NUCLEOTIDE SEQUENCE [LARGE SCALE GENOMIC DNA]</scope>
</reference>
<evidence type="ECO:0000313" key="2">
    <source>
        <dbReference type="EnsemblMetazoa" id="ASIC007631-PA"/>
    </source>
</evidence>
<evidence type="ECO:0000313" key="1">
    <source>
        <dbReference type="EMBL" id="KFB40099.1"/>
    </source>
</evidence>
<dbReference type="EnsemblMetazoa" id="ASIC007631-RA">
    <property type="protein sequence ID" value="ASIC007631-PA"/>
    <property type="gene ID" value="ASIC007631"/>
</dbReference>
<name>A0A084VQ55_ANOSI</name>
<sequence length="77" mass="8606">MVMVDVGVVCRSEQRLRTVSMGHCCPAATPGCCLAAASRYVWFLERSAFRDRAVLQLMQGPGCLAQIEQEQEEQEEE</sequence>
<evidence type="ECO:0000313" key="3">
    <source>
        <dbReference type="Proteomes" id="UP000030765"/>
    </source>
</evidence>
<protein>
    <submittedName>
        <fullName evidence="1 2">Uncharacterized protein</fullName>
    </submittedName>
</protein>
<dbReference type="EMBL" id="KE525003">
    <property type="protein sequence ID" value="KFB40099.1"/>
    <property type="molecule type" value="Genomic_DNA"/>
</dbReference>
<dbReference type="EMBL" id="ATLV01015132">
    <property type="status" value="NOT_ANNOTATED_CDS"/>
    <property type="molecule type" value="Genomic_DNA"/>
</dbReference>
<gene>
    <name evidence="1" type="ORF">ZHAS_00007631</name>
</gene>
<reference evidence="2" key="2">
    <citation type="submission" date="2020-05" db="UniProtKB">
        <authorList>
            <consortium name="EnsemblMetazoa"/>
        </authorList>
    </citation>
    <scope>IDENTIFICATION</scope>
</reference>
<dbReference type="AlphaFoldDB" id="A0A084VQ55"/>
<accession>A0A084VQ55</accession>
<organism evidence="1">
    <name type="scientific">Anopheles sinensis</name>
    <name type="common">Mosquito</name>
    <dbReference type="NCBI Taxonomy" id="74873"/>
    <lineage>
        <taxon>Eukaryota</taxon>
        <taxon>Metazoa</taxon>
        <taxon>Ecdysozoa</taxon>
        <taxon>Arthropoda</taxon>
        <taxon>Hexapoda</taxon>
        <taxon>Insecta</taxon>
        <taxon>Pterygota</taxon>
        <taxon>Neoptera</taxon>
        <taxon>Endopterygota</taxon>
        <taxon>Diptera</taxon>
        <taxon>Nematocera</taxon>
        <taxon>Culicoidea</taxon>
        <taxon>Culicidae</taxon>
        <taxon>Anophelinae</taxon>
        <taxon>Anopheles</taxon>
    </lineage>
</organism>
<dbReference type="Proteomes" id="UP000030765">
    <property type="component" value="Unassembled WGS sequence"/>
</dbReference>
<keyword evidence="3" id="KW-1185">Reference proteome</keyword>
<proteinExistence type="predicted"/>
<dbReference type="VEuPathDB" id="VectorBase:ASIC007631"/>